<feature type="region of interest" description="Disordered" evidence="1">
    <location>
        <begin position="120"/>
        <end position="148"/>
    </location>
</feature>
<dbReference type="EMBL" id="BGZK01002330">
    <property type="protein sequence ID" value="GBP92995.1"/>
    <property type="molecule type" value="Genomic_DNA"/>
</dbReference>
<comment type="caution">
    <text evidence="2">The sequence shown here is derived from an EMBL/GenBank/DDBJ whole genome shotgun (WGS) entry which is preliminary data.</text>
</comment>
<gene>
    <name evidence="2" type="ORF">EVAR_63639_1</name>
</gene>
<feature type="region of interest" description="Disordered" evidence="1">
    <location>
        <begin position="174"/>
        <end position="203"/>
    </location>
</feature>
<reference evidence="2 3" key="1">
    <citation type="journal article" date="2019" name="Commun. Biol.">
        <title>The bagworm genome reveals a unique fibroin gene that provides high tensile strength.</title>
        <authorList>
            <person name="Kono N."/>
            <person name="Nakamura H."/>
            <person name="Ohtoshi R."/>
            <person name="Tomita M."/>
            <person name="Numata K."/>
            <person name="Arakawa K."/>
        </authorList>
    </citation>
    <scope>NUCLEOTIDE SEQUENCE [LARGE SCALE GENOMIC DNA]</scope>
</reference>
<protein>
    <submittedName>
        <fullName evidence="2">Uncharacterized protein</fullName>
    </submittedName>
</protein>
<evidence type="ECO:0000313" key="3">
    <source>
        <dbReference type="Proteomes" id="UP000299102"/>
    </source>
</evidence>
<keyword evidence="3" id="KW-1185">Reference proteome</keyword>
<accession>A0A4C2A1Y0</accession>
<proteinExistence type="predicted"/>
<organism evidence="2 3">
    <name type="scientific">Eumeta variegata</name>
    <name type="common">Bagworm moth</name>
    <name type="synonym">Eumeta japonica</name>
    <dbReference type="NCBI Taxonomy" id="151549"/>
    <lineage>
        <taxon>Eukaryota</taxon>
        <taxon>Metazoa</taxon>
        <taxon>Ecdysozoa</taxon>
        <taxon>Arthropoda</taxon>
        <taxon>Hexapoda</taxon>
        <taxon>Insecta</taxon>
        <taxon>Pterygota</taxon>
        <taxon>Neoptera</taxon>
        <taxon>Endopterygota</taxon>
        <taxon>Lepidoptera</taxon>
        <taxon>Glossata</taxon>
        <taxon>Ditrysia</taxon>
        <taxon>Tineoidea</taxon>
        <taxon>Psychidae</taxon>
        <taxon>Oiketicinae</taxon>
        <taxon>Eumeta</taxon>
    </lineage>
</organism>
<name>A0A4C2A1Y0_EUMVA</name>
<dbReference type="AlphaFoldDB" id="A0A4C2A1Y0"/>
<feature type="compositionally biased region" description="Basic residues" evidence="1">
    <location>
        <begin position="174"/>
        <end position="185"/>
    </location>
</feature>
<evidence type="ECO:0000313" key="2">
    <source>
        <dbReference type="EMBL" id="GBP92995.1"/>
    </source>
</evidence>
<dbReference type="Proteomes" id="UP000299102">
    <property type="component" value="Unassembled WGS sequence"/>
</dbReference>
<evidence type="ECO:0000256" key="1">
    <source>
        <dbReference type="SAM" id="MobiDB-lite"/>
    </source>
</evidence>
<sequence length="203" mass="23040">MEYVKHARGACPPQPGVGNPITGYKLPHSLIYRALRPMPYTMSVLKFTARTFNLIYGLPINNDNDHFIEHAKRKENRTPMRNLVLYRSVRILFYLVYRITPLRVRKSFSKYGAEACAGAREHAGGPASEQRNANGHCSRSGRPIGMQINTRLGPTRMNIQAAYAAPRNNIRVARRRARRPRRRPRSSAAVPPAQSLRLTRVPV</sequence>